<dbReference type="EMBL" id="UGQW01000002">
    <property type="protein sequence ID" value="STZ68253.1"/>
    <property type="molecule type" value="Genomic_DNA"/>
</dbReference>
<sequence length="87" mass="9524">MGIAIRIRTRIRTNKNAIGTNIGNIVCIIDFSAIGTQNNITRVIGNSLITNRNRIFFSSLATCTHNYGIIGRRSITCTNNNAILPCS</sequence>
<protein>
    <submittedName>
        <fullName evidence="1">Uncharacterized protein</fullName>
    </submittedName>
</protein>
<dbReference type="AlphaFoldDB" id="A0A378U257"/>
<name>A0A378U257_NEIEL</name>
<organism evidence="1 2">
    <name type="scientific">Neisseria elongata</name>
    <dbReference type="NCBI Taxonomy" id="495"/>
    <lineage>
        <taxon>Bacteria</taxon>
        <taxon>Pseudomonadati</taxon>
        <taxon>Pseudomonadota</taxon>
        <taxon>Betaproteobacteria</taxon>
        <taxon>Neisseriales</taxon>
        <taxon>Neisseriaceae</taxon>
        <taxon>Neisseria</taxon>
    </lineage>
</organism>
<dbReference type="Proteomes" id="UP000254927">
    <property type="component" value="Unassembled WGS sequence"/>
</dbReference>
<evidence type="ECO:0000313" key="2">
    <source>
        <dbReference type="Proteomes" id="UP000254927"/>
    </source>
</evidence>
<gene>
    <name evidence="1" type="ORF">NCTC10660_01760</name>
</gene>
<proteinExistence type="predicted"/>
<evidence type="ECO:0000313" key="1">
    <source>
        <dbReference type="EMBL" id="STZ68253.1"/>
    </source>
</evidence>
<accession>A0A378U257</accession>
<reference evidence="1 2" key="1">
    <citation type="submission" date="2018-06" db="EMBL/GenBank/DDBJ databases">
        <authorList>
            <consortium name="Pathogen Informatics"/>
            <person name="Doyle S."/>
        </authorList>
    </citation>
    <scope>NUCLEOTIDE SEQUENCE [LARGE SCALE GENOMIC DNA]</scope>
    <source>
        <strain evidence="1 2">NCTC10660</strain>
    </source>
</reference>